<accession>A0A3G5AG95</accession>
<evidence type="ECO:0000313" key="1">
    <source>
        <dbReference type="EMBL" id="AYV86246.1"/>
    </source>
</evidence>
<sequence>MTFRNEYCFIELSSYFNEKGIIKTILDYDFWSFMEIKVKRFFIKENLEKWEPFYLWDGLINRMIVVMIEIDRRLRNSTSSLTEDEIYWVFRGSFHWSLLNHNSRFIPMSNLRAFVSEMMVYFKYPLESQKCSGEIFRE</sequence>
<name>A0A3G5AG95_9VIRU</name>
<proteinExistence type="predicted"/>
<organism evidence="1">
    <name type="scientific">Solumvirus sp</name>
    <dbReference type="NCBI Taxonomy" id="2487773"/>
    <lineage>
        <taxon>Viruses</taxon>
        <taxon>Pithoviruses</taxon>
    </lineage>
</organism>
<dbReference type="EMBL" id="MK072499">
    <property type="protein sequence ID" value="AYV86246.1"/>
    <property type="molecule type" value="Genomic_DNA"/>
</dbReference>
<reference evidence="1" key="1">
    <citation type="submission" date="2018-10" db="EMBL/GenBank/DDBJ databases">
        <title>Hidden diversity of soil giant viruses.</title>
        <authorList>
            <person name="Schulz F."/>
            <person name="Alteio L."/>
            <person name="Goudeau D."/>
            <person name="Ryan E.M."/>
            <person name="Malmstrom R.R."/>
            <person name="Blanchard J."/>
            <person name="Woyke T."/>
        </authorList>
    </citation>
    <scope>NUCLEOTIDE SEQUENCE</scope>
    <source>
        <strain evidence="1">SMV1</strain>
    </source>
</reference>
<gene>
    <name evidence="1" type="ORF">Solumvirus2_53</name>
</gene>
<protein>
    <submittedName>
        <fullName evidence="1">Uncharacterized protein</fullName>
    </submittedName>
</protein>